<evidence type="ECO:0000313" key="3">
    <source>
        <dbReference type="EMBL" id="MFH4975029.1"/>
    </source>
</evidence>
<evidence type="ECO:0000313" key="4">
    <source>
        <dbReference type="Proteomes" id="UP001608902"/>
    </source>
</evidence>
<evidence type="ECO:0000256" key="1">
    <source>
        <dbReference type="ARBA" id="ARBA00023161"/>
    </source>
</evidence>
<dbReference type="SMART" id="SM00028">
    <property type="entry name" value="TPR"/>
    <property type="match status" value="2"/>
</dbReference>
<dbReference type="PANTHER" id="PTHR15696">
    <property type="entry name" value="SMG-7 SUPPRESSOR WITH MORPHOLOGICAL EFFECT ON GENITALIA PROTEIN 7"/>
    <property type="match status" value="1"/>
</dbReference>
<feature type="domain" description="DNA/RNA-binding" evidence="2">
    <location>
        <begin position="162"/>
        <end position="368"/>
    </location>
</feature>
<dbReference type="EMBL" id="JBGFUD010000677">
    <property type="protein sequence ID" value="MFH4975029.1"/>
    <property type="molecule type" value="Genomic_DNA"/>
</dbReference>
<dbReference type="InterPro" id="IPR018834">
    <property type="entry name" value="DNA/RNA-bd_Est1-type"/>
</dbReference>
<dbReference type="AlphaFoldDB" id="A0ABD6E4V5"/>
<dbReference type="Pfam" id="PF10373">
    <property type="entry name" value="EST1_DNA_bind"/>
    <property type="match status" value="1"/>
</dbReference>
<dbReference type="InterPro" id="IPR045153">
    <property type="entry name" value="Est1/Ebs1-like"/>
</dbReference>
<dbReference type="SUPFAM" id="SSF48452">
    <property type="entry name" value="TPR-like"/>
    <property type="match status" value="1"/>
</dbReference>
<dbReference type="Gene3D" id="1.25.40.10">
    <property type="entry name" value="Tetratricopeptide repeat domain"/>
    <property type="match status" value="1"/>
</dbReference>
<evidence type="ECO:0000259" key="2">
    <source>
        <dbReference type="Pfam" id="PF10373"/>
    </source>
</evidence>
<dbReference type="Proteomes" id="UP001608902">
    <property type="component" value="Unassembled WGS sequence"/>
</dbReference>
<dbReference type="InterPro" id="IPR011990">
    <property type="entry name" value="TPR-like_helical_dom_sf"/>
</dbReference>
<proteinExistence type="predicted"/>
<name>A0ABD6E4V5_9BILA</name>
<protein>
    <recommendedName>
        <fullName evidence="2">DNA/RNA-binding domain-containing protein</fullName>
    </recommendedName>
</protein>
<dbReference type="GO" id="GO:0000184">
    <property type="term" value="P:nuclear-transcribed mRNA catabolic process, nonsense-mediated decay"/>
    <property type="evidence" value="ECO:0007669"/>
    <property type="project" value="UniProtKB-KW"/>
</dbReference>
<accession>A0ABD6E4V5</accession>
<keyword evidence="1" id="KW-0866">Nonsense-mediated mRNA decay</keyword>
<comment type="caution">
    <text evidence="3">The sequence shown here is derived from an EMBL/GenBank/DDBJ whole genome shotgun (WGS) entry which is preliminary data.</text>
</comment>
<reference evidence="3 4" key="1">
    <citation type="submission" date="2024-08" db="EMBL/GenBank/DDBJ databases">
        <title>Gnathostoma spinigerum genome.</title>
        <authorList>
            <person name="Gonzalez-Bertolin B."/>
            <person name="Monzon S."/>
            <person name="Zaballos A."/>
            <person name="Jimenez P."/>
            <person name="Dekumyoy P."/>
            <person name="Varona S."/>
            <person name="Cuesta I."/>
            <person name="Sumanam S."/>
            <person name="Adisakwattana P."/>
            <person name="Gasser R.B."/>
            <person name="Hernandez-Gonzalez A."/>
            <person name="Young N.D."/>
            <person name="Perteguer M.J."/>
        </authorList>
    </citation>
    <scope>NUCLEOTIDE SEQUENCE [LARGE SCALE GENOMIC DNA]</scope>
    <source>
        <strain evidence="3">AL3</strain>
        <tissue evidence="3">Liver</tissue>
    </source>
</reference>
<gene>
    <name evidence="3" type="ORF">AB6A40_001738</name>
</gene>
<organism evidence="3 4">
    <name type="scientific">Gnathostoma spinigerum</name>
    <dbReference type="NCBI Taxonomy" id="75299"/>
    <lineage>
        <taxon>Eukaryota</taxon>
        <taxon>Metazoa</taxon>
        <taxon>Ecdysozoa</taxon>
        <taxon>Nematoda</taxon>
        <taxon>Chromadorea</taxon>
        <taxon>Rhabditida</taxon>
        <taxon>Spirurina</taxon>
        <taxon>Gnathostomatomorpha</taxon>
        <taxon>Gnathostomatoidea</taxon>
        <taxon>Gnathostomatidae</taxon>
        <taxon>Gnathostoma</taxon>
    </lineage>
</organism>
<sequence>MNRAEEIWSQIEKLQKLNVEMRSQYNYRVPLLQLYEALFVADLSFALEKNVDCQFFLIQKEILDELKGHLCSKSNSRSYINGYRNALFECSTELKELCLLVQQKYDFRQIKFPVMLTVREDTELDTGVKLCSAPNEHLSRFAHFICLRMGDIARYQHNYRLAREMYKAAIRIAPTDGQAWNQIGLIEVAEKRLVDALYCYSTACGVKSAFSPALDNREKMLEKYITIKNDEEESNSNSIILSLIANCRFPKAPDQLLRDRITTFFSSWSGNYEAFYQYFVILASIYEGLDNDDGKGKTYELFDLLISKFYSCLLKKCLEMRHEGCGIQFLSLLWLYMTWIKAANISLKIKDDFAALSSMAELLDSIQCDVKLSTKRVYLDCLSFIPYEEASLSSLSILLSDVFWRILGEYKITSNAEPTLMALVEALRVRLSSKRRPRVSRTVPILSSLESCQS</sequence>
<dbReference type="InterPro" id="IPR019734">
    <property type="entry name" value="TPR_rpt"/>
</dbReference>
<keyword evidence="4" id="KW-1185">Reference proteome</keyword>
<dbReference type="PANTHER" id="PTHR15696:SF0">
    <property type="entry name" value="TELOMERASE-BINDING PROTEIN EST1A"/>
    <property type="match status" value="1"/>
</dbReference>